<keyword evidence="4" id="KW-1015">Disulfide bond</keyword>
<gene>
    <name evidence="8" type="ORF">QE152_g5916</name>
</gene>
<feature type="compositionally biased region" description="Basic and acidic residues" evidence="5">
    <location>
        <begin position="288"/>
        <end position="306"/>
    </location>
</feature>
<dbReference type="PANTHER" id="PTHR15283">
    <property type="entry name" value="GREMLIN 1"/>
    <property type="match status" value="1"/>
</dbReference>
<comment type="caution">
    <text evidence="8">The sequence shown here is derived from an EMBL/GenBank/DDBJ whole genome shotgun (WGS) entry which is preliminary data.</text>
</comment>
<proteinExistence type="predicted"/>
<dbReference type="GO" id="GO:0048018">
    <property type="term" value="F:receptor ligand activity"/>
    <property type="evidence" value="ECO:0007669"/>
    <property type="project" value="TreeGrafter"/>
</dbReference>
<dbReference type="InterPro" id="IPR004133">
    <property type="entry name" value="DAN_dom"/>
</dbReference>
<feature type="domain" description="DAN" evidence="7">
    <location>
        <begin position="42"/>
        <end position="137"/>
    </location>
</feature>
<evidence type="ECO:0000313" key="8">
    <source>
        <dbReference type="EMBL" id="KAK9746646.1"/>
    </source>
</evidence>
<feature type="transmembrane region" description="Helical" evidence="6">
    <location>
        <begin position="7"/>
        <end position="26"/>
    </location>
</feature>
<sequence>MLQDLEVITMLYIVLGTFLIWAAPILGDREHKVHNIVLYPERHSWCQTTPIKQVVALPGYESMTIDNNVCVGACYSYSIPRTQPAEPGELIGPYCDSCQPINTKCYHVNLRADEKNEDGPRMIQKRVQIITNCTCLSCDKIQTSDCEITDEGTAELPADLFAMLYGNSSLLTFNSSYDDVKELLNLPKDRTDINPNTTNMKDEQKLELKMKLVQMLKNLIEVNMAKQENSVLLQLIGILENAKSDVSPKNLISLFNSVSDEDVNIVKIKEILLRHFRDRRQPRRFRSLQRETHRNGDPGDTNRYEQDPGGDPQIPPAPFRLGMGIQETPTDTNKIPEGIHRSHPHHFVGQVQTVGLDTGHLMKGPHDSLVLVPNVKVEKKLHIESDEVQPNQEGVVIEYENHPRDSHLVHFCQGEPELMSNTTLLEATSLKI</sequence>
<dbReference type="InterPro" id="IPR029034">
    <property type="entry name" value="Cystine-knot_cytokine"/>
</dbReference>
<evidence type="ECO:0000256" key="6">
    <source>
        <dbReference type="SAM" id="Phobius"/>
    </source>
</evidence>
<dbReference type="EMBL" id="JASPKY010000038">
    <property type="protein sequence ID" value="KAK9746646.1"/>
    <property type="molecule type" value="Genomic_DNA"/>
</dbReference>
<evidence type="ECO:0000256" key="5">
    <source>
        <dbReference type="SAM" id="MobiDB-lite"/>
    </source>
</evidence>
<feature type="region of interest" description="Disordered" evidence="5">
    <location>
        <begin position="283"/>
        <end position="316"/>
    </location>
</feature>
<name>A0AAW1MK97_POPJA</name>
<keyword evidence="3" id="KW-0732">Signal</keyword>
<evidence type="ECO:0000259" key="7">
    <source>
        <dbReference type="Pfam" id="PF03045"/>
    </source>
</evidence>
<protein>
    <submittedName>
        <fullName evidence="8">DAN domain</fullName>
    </submittedName>
</protein>
<dbReference type="Pfam" id="PF03045">
    <property type="entry name" value="DAN"/>
    <property type="match status" value="1"/>
</dbReference>
<dbReference type="PANTHER" id="PTHR15283:SF5">
    <property type="entry name" value="NEUROBLASTOMA SUPPRESSOR OF TUMORIGENICITY 1"/>
    <property type="match status" value="1"/>
</dbReference>
<keyword evidence="9" id="KW-1185">Reference proteome</keyword>
<dbReference type="Gene3D" id="2.10.90.10">
    <property type="entry name" value="Cystine-knot cytokines"/>
    <property type="match status" value="1"/>
</dbReference>
<dbReference type="GO" id="GO:0009887">
    <property type="term" value="P:animal organ morphogenesis"/>
    <property type="evidence" value="ECO:0007669"/>
    <property type="project" value="TreeGrafter"/>
</dbReference>
<comment type="subcellular location">
    <subcellularLocation>
        <location evidence="1">Secreted</location>
    </subcellularLocation>
</comment>
<dbReference type="GO" id="GO:0036122">
    <property type="term" value="F:BMP binding"/>
    <property type="evidence" value="ECO:0007669"/>
    <property type="project" value="TreeGrafter"/>
</dbReference>
<evidence type="ECO:0000256" key="1">
    <source>
        <dbReference type="ARBA" id="ARBA00004613"/>
    </source>
</evidence>
<evidence type="ECO:0000256" key="2">
    <source>
        <dbReference type="ARBA" id="ARBA00022525"/>
    </source>
</evidence>
<keyword evidence="6" id="KW-0472">Membrane</keyword>
<reference evidence="8 9" key="1">
    <citation type="journal article" date="2024" name="BMC Genomics">
        <title>De novo assembly and annotation of Popillia japonica's genome with initial clues to its potential as an invasive pest.</title>
        <authorList>
            <person name="Cucini C."/>
            <person name="Boschi S."/>
            <person name="Funari R."/>
            <person name="Cardaioli E."/>
            <person name="Iannotti N."/>
            <person name="Marturano G."/>
            <person name="Paoli F."/>
            <person name="Bruttini M."/>
            <person name="Carapelli A."/>
            <person name="Frati F."/>
            <person name="Nardi F."/>
        </authorList>
    </citation>
    <scope>NUCLEOTIDE SEQUENCE [LARGE SCALE GENOMIC DNA]</scope>
    <source>
        <strain evidence="8">DMR45628</strain>
    </source>
</reference>
<evidence type="ECO:0000256" key="3">
    <source>
        <dbReference type="ARBA" id="ARBA00022729"/>
    </source>
</evidence>
<keyword evidence="6" id="KW-1133">Transmembrane helix</keyword>
<evidence type="ECO:0000256" key="4">
    <source>
        <dbReference type="ARBA" id="ARBA00023157"/>
    </source>
</evidence>
<dbReference type="AlphaFoldDB" id="A0AAW1MK97"/>
<organism evidence="8 9">
    <name type="scientific">Popillia japonica</name>
    <name type="common">Japanese beetle</name>
    <dbReference type="NCBI Taxonomy" id="7064"/>
    <lineage>
        <taxon>Eukaryota</taxon>
        <taxon>Metazoa</taxon>
        <taxon>Ecdysozoa</taxon>
        <taxon>Arthropoda</taxon>
        <taxon>Hexapoda</taxon>
        <taxon>Insecta</taxon>
        <taxon>Pterygota</taxon>
        <taxon>Neoptera</taxon>
        <taxon>Endopterygota</taxon>
        <taxon>Coleoptera</taxon>
        <taxon>Polyphaga</taxon>
        <taxon>Scarabaeiformia</taxon>
        <taxon>Scarabaeidae</taxon>
        <taxon>Rutelinae</taxon>
        <taxon>Popillia</taxon>
    </lineage>
</organism>
<keyword evidence="6" id="KW-0812">Transmembrane</keyword>
<dbReference type="GO" id="GO:0005615">
    <property type="term" value="C:extracellular space"/>
    <property type="evidence" value="ECO:0007669"/>
    <property type="project" value="TreeGrafter"/>
</dbReference>
<dbReference type="Proteomes" id="UP001458880">
    <property type="component" value="Unassembled WGS sequence"/>
</dbReference>
<evidence type="ECO:0000313" key="9">
    <source>
        <dbReference type="Proteomes" id="UP001458880"/>
    </source>
</evidence>
<keyword evidence="2" id="KW-0964">Secreted</keyword>
<accession>A0AAW1MK97</accession>
<dbReference type="GO" id="GO:0038098">
    <property type="term" value="P:sequestering of BMP from receptor via BMP binding"/>
    <property type="evidence" value="ECO:0007669"/>
    <property type="project" value="TreeGrafter"/>
</dbReference>